<dbReference type="OrthoDB" id="5348092at2759"/>
<evidence type="ECO:0000256" key="1">
    <source>
        <dbReference type="SAM" id="MobiDB-lite"/>
    </source>
</evidence>
<proteinExistence type="predicted"/>
<organism evidence="2 3">
    <name type="scientific">Penicillium salamii</name>
    <dbReference type="NCBI Taxonomy" id="1612424"/>
    <lineage>
        <taxon>Eukaryota</taxon>
        <taxon>Fungi</taxon>
        <taxon>Dikarya</taxon>
        <taxon>Ascomycota</taxon>
        <taxon>Pezizomycotina</taxon>
        <taxon>Eurotiomycetes</taxon>
        <taxon>Eurotiomycetidae</taxon>
        <taxon>Eurotiales</taxon>
        <taxon>Aspergillaceae</taxon>
        <taxon>Penicillium</taxon>
    </lineage>
</organism>
<evidence type="ECO:0000313" key="2">
    <source>
        <dbReference type="EMBL" id="CAG8315582.1"/>
    </source>
</evidence>
<dbReference type="EMBL" id="CAJVPD010000099">
    <property type="protein sequence ID" value="CAG8315582.1"/>
    <property type="molecule type" value="Genomic_DNA"/>
</dbReference>
<dbReference type="Proteomes" id="UP001152592">
    <property type="component" value="Unassembled WGS sequence"/>
</dbReference>
<feature type="compositionally biased region" description="Basic and acidic residues" evidence="1">
    <location>
        <begin position="115"/>
        <end position="127"/>
    </location>
</feature>
<accession>A0A9W4ING2</accession>
<name>A0A9W4ING2_9EURO</name>
<comment type="caution">
    <text evidence="2">The sequence shown here is derived from an EMBL/GenBank/DDBJ whole genome shotgun (WGS) entry which is preliminary data.</text>
</comment>
<feature type="region of interest" description="Disordered" evidence="1">
    <location>
        <begin position="49"/>
        <end position="134"/>
    </location>
</feature>
<gene>
    <name evidence="2" type="ORF">PSALAMII_LOCUS2179</name>
</gene>
<protein>
    <submittedName>
        <fullName evidence="2">Uncharacterized protein</fullName>
    </submittedName>
</protein>
<sequence length="134" mass="14074">MMLSPAIDPVQVYKFALWSTREVYNSFIQAFLISSLPSLSIFKMVRGADFDNGVPQSDNPIENGPNKAHGTGDAPADLSRSHKAAPMPEETGSGRDVFPGQASGGYENTSGSGKGGHEPKSTGEQKGHGALPGQ</sequence>
<evidence type="ECO:0000313" key="3">
    <source>
        <dbReference type="Proteomes" id="UP001152592"/>
    </source>
</evidence>
<dbReference type="AlphaFoldDB" id="A0A9W4ING2"/>
<reference evidence="2" key="1">
    <citation type="submission" date="2021-07" db="EMBL/GenBank/DDBJ databases">
        <authorList>
            <person name="Branca A.L. A."/>
        </authorList>
    </citation>
    <scope>NUCLEOTIDE SEQUENCE</scope>
</reference>